<protein>
    <submittedName>
        <fullName evidence="1">Uncharacterized protein</fullName>
    </submittedName>
</protein>
<reference evidence="1 2" key="1">
    <citation type="submission" date="2020-08" db="EMBL/GenBank/DDBJ databases">
        <title>Functional genomics of gut bacteria from endangered species of beetles.</title>
        <authorList>
            <person name="Carlos-Shanley C."/>
        </authorList>
    </citation>
    <scope>NUCLEOTIDE SEQUENCE [LARGE SCALE GENOMIC DNA]</scope>
    <source>
        <strain evidence="1 2">S00124</strain>
    </source>
</reference>
<sequence>MQNVIITIERAPNGQDVVKISADYQGAKLFDSTNPAHQIAAYLMQVASNLPGLDMASIKIAESSPNQTIVMKAA</sequence>
<organism evidence="1 2">
    <name type="scientific">Comamonas odontotermitis</name>
    <dbReference type="NCBI Taxonomy" id="379895"/>
    <lineage>
        <taxon>Bacteria</taxon>
        <taxon>Pseudomonadati</taxon>
        <taxon>Pseudomonadota</taxon>
        <taxon>Betaproteobacteria</taxon>
        <taxon>Burkholderiales</taxon>
        <taxon>Comamonadaceae</taxon>
        <taxon>Comamonas</taxon>
    </lineage>
</organism>
<keyword evidence="2" id="KW-1185">Reference proteome</keyword>
<dbReference type="EMBL" id="JACHKZ010000021">
    <property type="protein sequence ID" value="MBB6578991.1"/>
    <property type="molecule type" value="Genomic_DNA"/>
</dbReference>
<gene>
    <name evidence="1" type="ORF">HNP33_003096</name>
</gene>
<comment type="caution">
    <text evidence="1">The sequence shown here is derived from an EMBL/GenBank/DDBJ whole genome shotgun (WGS) entry which is preliminary data.</text>
</comment>
<dbReference type="RefSeq" id="WP_184709873.1">
    <property type="nucleotide sequence ID" value="NZ_JACHKZ010000021.1"/>
</dbReference>
<name>A0ABR6RIK4_9BURK</name>
<evidence type="ECO:0000313" key="1">
    <source>
        <dbReference type="EMBL" id="MBB6578991.1"/>
    </source>
</evidence>
<evidence type="ECO:0000313" key="2">
    <source>
        <dbReference type="Proteomes" id="UP000562492"/>
    </source>
</evidence>
<proteinExistence type="predicted"/>
<accession>A0ABR6RIK4</accession>
<dbReference type="Proteomes" id="UP000562492">
    <property type="component" value="Unassembled WGS sequence"/>
</dbReference>